<evidence type="ECO:0000313" key="3">
    <source>
        <dbReference type="EMBL" id="MBV7260260.1"/>
    </source>
</evidence>
<dbReference type="Proteomes" id="UP001138681">
    <property type="component" value="Unassembled WGS sequence"/>
</dbReference>
<feature type="domain" description="TadE-like" evidence="2">
    <location>
        <begin position="14"/>
        <end position="55"/>
    </location>
</feature>
<sequence length="220" mass="24265">MRRKLRDLKEHTSGVAMVEFAFTAPIFLGLGMLGTETAYFTITHMQISQIAMQVADNASRVGEADVLVNRQVFEDDINQAFIGAEKLGEQNEIFTNGRIILSSLEVNADGGQWIHWQRCRGAKVHDSSFGVEGDGETGTDFDGMGETGKEITASSGTAVMFVEVSYTYTPVTPFEFYGDTEIQYTAAFNVRDQRDLTQLYQTNPVSPVADCDTYSADRPA</sequence>
<dbReference type="AlphaFoldDB" id="A0A9X1JLK8"/>
<reference evidence="3" key="1">
    <citation type="submission" date="2021-04" db="EMBL/GenBank/DDBJ databases">
        <authorList>
            <person name="Pira H."/>
            <person name="Risdian C."/>
            <person name="Wink J."/>
        </authorList>
    </citation>
    <scope>NUCLEOTIDE SEQUENCE</scope>
    <source>
        <strain evidence="3">WH158</strain>
    </source>
</reference>
<keyword evidence="1" id="KW-0472">Membrane</keyword>
<dbReference type="Pfam" id="PF07811">
    <property type="entry name" value="TadE"/>
    <property type="match status" value="1"/>
</dbReference>
<dbReference type="EMBL" id="JAGSPC010000003">
    <property type="protein sequence ID" value="MBV7260260.1"/>
    <property type="molecule type" value="Genomic_DNA"/>
</dbReference>
<evidence type="ECO:0000313" key="4">
    <source>
        <dbReference type="Proteomes" id="UP001138681"/>
    </source>
</evidence>
<protein>
    <submittedName>
        <fullName evidence="3">Pilus assembly protein</fullName>
    </submittedName>
</protein>
<dbReference type="RefSeq" id="WP_218405638.1">
    <property type="nucleotide sequence ID" value="NZ_JAGSPC010000003.1"/>
</dbReference>
<accession>A0A9X1JLK8</accession>
<keyword evidence="1" id="KW-0812">Transmembrane</keyword>
<organism evidence="3 4">
    <name type="scientific">Erythrobacter crassostreae</name>
    <dbReference type="NCBI Taxonomy" id="2828328"/>
    <lineage>
        <taxon>Bacteria</taxon>
        <taxon>Pseudomonadati</taxon>
        <taxon>Pseudomonadota</taxon>
        <taxon>Alphaproteobacteria</taxon>
        <taxon>Sphingomonadales</taxon>
        <taxon>Erythrobacteraceae</taxon>
        <taxon>Erythrobacter/Porphyrobacter group</taxon>
        <taxon>Erythrobacter</taxon>
    </lineage>
</organism>
<name>A0A9X1JLK8_9SPHN</name>
<dbReference type="InterPro" id="IPR012495">
    <property type="entry name" value="TadE-like_dom"/>
</dbReference>
<keyword evidence="4" id="KW-1185">Reference proteome</keyword>
<gene>
    <name evidence="3" type="ORF">KCG46_11835</name>
</gene>
<feature type="transmembrane region" description="Helical" evidence="1">
    <location>
        <begin position="12"/>
        <end position="33"/>
    </location>
</feature>
<proteinExistence type="predicted"/>
<comment type="caution">
    <text evidence="3">The sequence shown here is derived from an EMBL/GenBank/DDBJ whole genome shotgun (WGS) entry which is preliminary data.</text>
</comment>
<evidence type="ECO:0000259" key="2">
    <source>
        <dbReference type="Pfam" id="PF07811"/>
    </source>
</evidence>
<keyword evidence="1" id="KW-1133">Transmembrane helix</keyword>
<evidence type="ECO:0000256" key="1">
    <source>
        <dbReference type="SAM" id="Phobius"/>
    </source>
</evidence>